<feature type="transmembrane region" description="Helical" evidence="6">
    <location>
        <begin position="188"/>
        <end position="213"/>
    </location>
</feature>
<feature type="compositionally biased region" description="Low complexity" evidence="5">
    <location>
        <begin position="428"/>
        <end position="438"/>
    </location>
</feature>
<organism evidence="8 9">
    <name type="scientific">Branchiostoma lanceolatum</name>
    <name type="common">Common lancelet</name>
    <name type="synonym">Amphioxus lanceolatum</name>
    <dbReference type="NCBI Taxonomy" id="7740"/>
    <lineage>
        <taxon>Eukaryota</taxon>
        <taxon>Metazoa</taxon>
        <taxon>Chordata</taxon>
        <taxon>Cephalochordata</taxon>
        <taxon>Leptocardii</taxon>
        <taxon>Amphioxiformes</taxon>
        <taxon>Branchiostomatidae</taxon>
        <taxon>Branchiostoma</taxon>
    </lineage>
</organism>
<dbReference type="InterPro" id="IPR017452">
    <property type="entry name" value="GPCR_Rhodpsn_7TM"/>
</dbReference>
<accession>A0A8J9ZNF2</accession>
<proteinExistence type="predicted"/>
<sequence length="515" mass="56129">MAGEGSSFAVNAGQKYRVLSDSALSLSLQTAYLLISLVLAVGCCLLVIYLVWKKELLQKPRHFIRCNLAVDDIVFTVCMIPTELCLLFSHDGSVVQEACWVQMLVGRLSSASMFGTYLLMAVELYYFICQPLHYNSKVTTKRVVFGIFAIKAFAMLFGAGSAIILRLQDSRGGLHLCDPEPITSTSPAAIFTSISYLAGVLAVIAIIIIYYLVCKEARKQQERDENRNLWLCQTKAFKTLAPHIMILAVLLASLIFLVAFARVLYNEEEKTSVSPVLITSQVAKLIYLTLSSVVNPIIYSFRHPEFRPALRELCGMPQNLPTAMAPPPVRRGQDMEMAVFSTPDRGQWASRREFRPIPSSSQGEGQLEEETPPPSPAQTQAEAHSQQAPPPSPAQTQAEAHGQQAPPPSPAQTQVEAHSQQAPPPSPAQTQAEANGQQAPPPSPAQTQAEAHSQQAPPPSPAHSQKEEQPEQAPLPGQCKQKTRPGRPVVLTVQAEIHPSPPPRGQNLGQTTASP</sequence>
<keyword evidence="9" id="KW-1185">Reference proteome</keyword>
<feature type="transmembrane region" description="Helical" evidence="6">
    <location>
        <begin position="73"/>
        <end position="90"/>
    </location>
</feature>
<keyword evidence="2 6" id="KW-0812">Transmembrane</keyword>
<feature type="compositionally biased region" description="Low complexity" evidence="5">
    <location>
        <begin position="445"/>
        <end position="455"/>
    </location>
</feature>
<gene>
    <name evidence="8" type="primary">OR9Q2</name>
    <name evidence="8" type="ORF">BLAG_LOCUS14895</name>
</gene>
<dbReference type="GO" id="GO:0016020">
    <property type="term" value="C:membrane"/>
    <property type="evidence" value="ECO:0007669"/>
    <property type="project" value="UniProtKB-SubCell"/>
</dbReference>
<protein>
    <submittedName>
        <fullName evidence="8">OR9Q2 protein</fullName>
    </submittedName>
</protein>
<keyword evidence="4 6" id="KW-0472">Membrane</keyword>
<evidence type="ECO:0000256" key="3">
    <source>
        <dbReference type="ARBA" id="ARBA00022989"/>
    </source>
</evidence>
<dbReference type="Proteomes" id="UP000838412">
    <property type="component" value="Chromosome 3"/>
</dbReference>
<dbReference type="PANTHER" id="PTHR26451">
    <property type="entry name" value="G_PROTEIN_RECEP_F1_2 DOMAIN-CONTAINING PROTEIN"/>
    <property type="match status" value="1"/>
</dbReference>
<feature type="transmembrane region" description="Helical" evidence="6">
    <location>
        <begin position="110"/>
        <end position="128"/>
    </location>
</feature>
<dbReference type="Pfam" id="PF00001">
    <property type="entry name" value="7tm_1"/>
    <property type="match status" value="1"/>
</dbReference>
<dbReference type="CDD" id="cd00637">
    <property type="entry name" value="7tm_classA_rhodopsin-like"/>
    <property type="match status" value="1"/>
</dbReference>
<dbReference type="InterPro" id="IPR000276">
    <property type="entry name" value="GPCR_Rhodpsn"/>
</dbReference>
<dbReference type="SUPFAM" id="SSF81321">
    <property type="entry name" value="Family A G protein-coupled receptor-like"/>
    <property type="match status" value="1"/>
</dbReference>
<dbReference type="Gene3D" id="1.20.1070.10">
    <property type="entry name" value="Rhodopsin 7-helix transmembrane proteins"/>
    <property type="match status" value="1"/>
</dbReference>
<evidence type="ECO:0000256" key="4">
    <source>
        <dbReference type="ARBA" id="ARBA00023136"/>
    </source>
</evidence>
<comment type="subcellular location">
    <subcellularLocation>
        <location evidence="1">Membrane</location>
    </subcellularLocation>
</comment>
<feature type="region of interest" description="Disordered" evidence="5">
    <location>
        <begin position="342"/>
        <end position="515"/>
    </location>
</feature>
<feature type="transmembrane region" description="Helical" evidence="6">
    <location>
        <begin position="148"/>
        <end position="168"/>
    </location>
</feature>
<evidence type="ECO:0000259" key="7">
    <source>
        <dbReference type="PROSITE" id="PS50262"/>
    </source>
</evidence>
<evidence type="ECO:0000256" key="2">
    <source>
        <dbReference type="ARBA" id="ARBA00022692"/>
    </source>
</evidence>
<evidence type="ECO:0000313" key="9">
    <source>
        <dbReference type="Proteomes" id="UP000838412"/>
    </source>
</evidence>
<dbReference type="EMBL" id="OV696688">
    <property type="protein sequence ID" value="CAH1256723.1"/>
    <property type="molecule type" value="Genomic_DNA"/>
</dbReference>
<dbReference type="InterPro" id="IPR052921">
    <property type="entry name" value="GPCR1_Superfamily_Member"/>
</dbReference>
<dbReference type="PROSITE" id="PS50262">
    <property type="entry name" value="G_PROTEIN_RECEP_F1_2"/>
    <property type="match status" value="1"/>
</dbReference>
<dbReference type="PANTHER" id="PTHR26451:SF897">
    <property type="entry name" value="TRACE AMINE-ASSOCIATED RECEPTOR 5-LIKE"/>
    <property type="match status" value="1"/>
</dbReference>
<evidence type="ECO:0000256" key="5">
    <source>
        <dbReference type="SAM" id="MobiDB-lite"/>
    </source>
</evidence>
<feature type="transmembrane region" description="Helical" evidence="6">
    <location>
        <begin position="244"/>
        <end position="265"/>
    </location>
</feature>
<dbReference type="AlphaFoldDB" id="A0A8J9ZNF2"/>
<name>A0A8J9ZNF2_BRALA</name>
<evidence type="ECO:0000256" key="1">
    <source>
        <dbReference type="ARBA" id="ARBA00004370"/>
    </source>
</evidence>
<keyword evidence="3 6" id="KW-1133">Transmembrane helix</keyword>
<feature type="transmembrane region" description="Helical" evidence="6">
    <location>
        <begin position="31"/>
        <end position="52"/>
    </location>
</feature>
<feature type="compositionally biased region" description="Low complexity" evidence="5">
    <location>
        <begin position="394"/>
        <end position="404"/>
    </location>
</feature>
<reference evidence="8" key="1">
    <citation type="submission" date="2022-01" db="EMBL/GenBank/DDBJ databases">
        <authorList>
            <person name="Braso-Vives M."/>
        </authorList>
    </citation>
    <scope>NUCLEOTIDE SEQUENCE</scope>
</reference>
<dbReference type="PRINTS" id="PR00237">
    <property type="entry name" value="GPCRRHODOPSN"/>
</dbReference>
<evidence type="ECO:0000313" key="8">
    <source>
        <dbReference type="EMBL" id="CAH1256723.1"/>
    </source>
</evidence>
<feature type="domain" description="G-protein coupled receptors family 1 profile" evidence="7">
    <location>
        <begin position="42"/>
        <end position="299"/>
    </location>
</feature>
<dbReference type="OrthoDB" id="6144443at2759"/>
<evidence type="ECO:0000256" key="6">
    <source>
        <dbReference type="SAM" id="Phobius"/>
    </source>
</evidence>
<dbReference type="GO" id="GO:0004930">
    <property type="term" value="F:G protein-coupled receptor activity"/>
    <property type="evidence" value="ECO:0007669"/>
    <property type="project" value="InterPro"/>
</dbReference>